<gene>
    <name evidence="2" type="ORF">ACFFIA_04695</name>
</gene>
<sequence>MGGSQVSVLDSHLAGLASALVPYRQAGRKLSRWGHDLARLLVGGGRLLVAGNGGSAAEAQHLAAELVGKLRDDRPALSAIALTAETSSLTAISNDFGYDEVFARQVRAHGRQGDILLLLSTSGCSTNLLAAAEAGAQRGLRVLGMTGPTPNPLAEVCADVLAVPSPDPQVVQELHLVSVHVLCEYVDLALPSLSASPWKAVPVGGMT</sequence>
<dbReference type="Gene3D" id="3.40.50.10490">
    <property type="entry name" value="Glucose-6-phosphate isomerase like protein, domain 1"/>
    <property type="match status" value="1"/>
</dbReference>
<dbReference type="InterPro" id="IPR050099">
    <property type="entry name" value="SIS_GmhA/DiaA_subfam"/>
</dbReference>
<dbReference type="Proteomes" id="UP001589867">
    <property type="component" value="Unassembled WGS sequence"/>
</dbReference>
<dbReference type="SUPFAM" id="SSF53697">
    <property type="entry name" value="SIS domain"/>
    <property type="match status" value="1"/>
</dbReference>
<dbReference type="InterPro" id="IPR035461">
    <property type="entry name" value="GmhA/DiaA"/>
</dbReference>
<evidence type="ECO:0000313" key="3">
    <source>
        <dbReference type="Proteomes" id="UP001589867"/>
    </source>
</evidence>
<accession>A0ABV6LX22</accession>
<proteinExistence type="predicted"/>
<evidence type="ECO:0000259" key="1">
    <source>
        <dbReference type="PROSITE" id="PS51464"/>
    </source>
</evidence>
<dbReference type="InterPro" id="IPR001347">
    <property type="entry name" value="SIS_dom"/>
</dbReference>
<dbReference type="InterPro" id="IPR046348">
    <property type="entry name" value="SIS_dom_sf"/>
</dbReference>
<dbReference type="EMBL" id="JBHLUH010000005">
    <property type="protein sequence ID" value="MFC0526950.1"/>
    <property type="molecule type" value="Genomic_DNA"/>
</dbReference>
<comment type="caution">
    <text evidence="2">The sequence shown here is derived from an EMBL/GenBank/DDBJ whole genome shotgun (WGS) entry which is preliminary data.</text>
</comment>
<name>A0ABV6LX22_9ACTN</name>
<dbReference type="RefSeq" id="WP_377245881.1">
    <property type="nucleotide sequence ID" value="NZ_JBHLUH010000005.1"/>
</dbReference>
<dbReference type="Pfam" id="PF13580">
    <property type="entry name" value="SIS_2"/>
    <property type="match status" value="1"/>
</dbReference>
<dbReference type="PROSITE" id="PS51464">
    <property type="entry name" value="SIS"/>
    <property type="match status" value="1"/>
</dbReference>
<protein>
    <submittedName>
        <fullName evidence="2">SIS domain-containing protein</fullName>
    </submittedName>
</protein>
<keyword evidence="3" id="KW-1185">Reference proteome</keyword>
<organism evidence="2 3">
    <name type="scientific">Phytohabitans kaempferiae</name>
    <dbReference type="NCBI Taxonomy" id="1620943"/>
    <lineage>
        <taxon>Bacteria</taxon>
        <taxon>Bacillati</taxon>
        <taxon>Actinomycetota</taxon>
        <taxon>Actinomycetes</taxon>
        <taxon>Micromonosporales</taxon>
        <taxon>Micromonosporaceae</taxon>
    </lineage>
</organism>
<dbReference type="PANTHER" id="PTHR30390">
    <property type="entry name" value="SEDOHEPTULOSE 7-PHOSPHATE ISOMERASE / DNAA INITIATOR-ASSOCIATING FACTOR FOR REPLICATION INITIATION"/>
    <property type="match status" value="1"/>
</dbReference>
<feature type="domain" description="SIS" evidence="1">
    <location>
        <begin position="37"/>
        <end position="192"/>
    </location>
</feature>
<reference evidence="2 3" key="1">
    <citation type="submission" date="2024-09" db="EMBL/GenBank/DDBJ databases">
        <authorList>
            <person name="Sun Q."/>
            <person name="Mori K."/>
        </authorList>
    </citation>
    <scope>NUCLEOTIDE SEQUENCE [LARGE SCALE GENOMIC DNA]</scope>
    <source>
        <strain evidence="2 3">TBRC 3947</strain>
    </source>
</reference>
<evidence type="ECO:0000313" key="2">
    <source>
        <dbReference type="EMBL" id="MFC0526950.1"/>
    </source>
</evidence>
<dbReference type="PANTHER" id="PTHR30390:SF6">
    <property type="entry name" value="DNAA INITIATOR-ASSOCIATING PROTEIN DIAA"/>
    <property type="match status" value="1"/>
</dbReference>
<dbReference type="CDD" id="cd05006">
    <property type="entry name" value="SIS_GmhA"/>
    <property type="match status" value="1"/>
</dbReference>